<accession>A0AAD4ES05</accession>
<evidence type="ECO:0000313" key="4">
    <source>
        <dbReference type="Proteomes" id="UP001197093"/>
    </source>
</evidence>
<dbReference type="AlphaFoldDB" id="A0AAD4ES05"/>
<comment type="caution">
    <text evidence="3">The sequence shown here is derived from an EMBL/GenBank/DDBJ whole genome shotgun (WGS) entry which is preliminary data.</text>
</comment>
<keyword evidence="4" id="KW-1185">Reference proteome</keyword>
<evidence type="ECO:0000313" key="3">
    <source>
        <dbReference type="EMBL" id="KAG7286513.1"/>
    </source>
</evidence>
<dbReference type="GO" id="GO:0008168">
    <property type="term" value="F:methyltransferase activity"/>
    <property type="evidence" value="ECO:0007669"/>
    <property type="project" value="TreeGrafter"/>
</dbReference>
<name>A0AAD4ES05_9PEZI</name>
<feature type="compositionally biased region" description="Low complexity" evidence="2">
    <location>
        <begin position="34"/>
        <end position="89"/>
    </location>
</feature>
<proteinExistence type="inferred from homology"/>
<dbReference type="InterPro" id="IPR029063">
    <property type="entry name" value="SAM-dependent_MTases_sf"/>
</dbReference>
<dbReference type="SUPFAM" id="SSF53335">
    <property type="entry name" value="S-adenosyl-L-methionine-dependent methyltransferases"/>
    <property type="match status" value="1"/>
</dbReference>
<reference evidence="3" key="1">
    <citation type="submission" date="2023-02" db="EMBL/GenBank/DDBJ databases">
        <authorList>
            <person name="Palmer J.M."/>
        </authorList>
    </citation>
    <scope>NUCLEOTIDE SEQUENCE</scope>
    <source>
        <strain evidence="3">FW57</strain>
    </source>
</reference>
<dbReference type="PANTHER" id="PTHR43591">
    <property type="entry name" value="METHYLTRANSFERASE"/>
    <property type="match status" value="1"/>
</dbReference>
<evidence type="ECO:0000256" key="1">
    <source>
        <dbReference type="ARBA" id="ARBA00038158"/>
    </source>
</evidence>
<protein>
    <recommendedName>
        <fullName evidence="5">Methyltransferase</fullName>
    </recommendedName>
</protein>
<gene>
    <name evidence="3" type="ORF">NEMBOFW57_008824</name>
</gene>
<dbReference type="EMBL" id="JAHCVI010000004">
    <property type="protein sequence ID" value="KAG7286513.1"/>
    <property type="molecule type" value="Genomic_DNA"/>
</dbReference>
<sequence length="416" mass="46016">MHSTPEEDLYAAAEAMREAMRSKSMSRCKGKGKAATPPTTTTTRTAAATSPPSASATTLAHATTATTTTSSPAHSPSHHSSPSSTTSSHHIPHPPSETDQSPTTNGTTTGGGGPFAFDDDMARYPASMTSSVRDHVYEGGLRYHAYRAGKYAFPNDETEQNRDDMKHTMTLMLCRGAYFYAPVEEVLERGGEVLDLVGDKYPNATITGIDLSPIQPTFVPENVHFFVDDFEEEWVDPDNKFDFIHLRHTLHSVQDPKALFRRALRHLKPGGYFEAQEISITPESDDDTLSPDVPYALRDYINFMAAGMRALGSDVHAVRTLPEDLRAAGFEDVRKTTHKCPLGVWPRDKRLRFCGLFLRTAIMDGLRGLSRRPLTALGWTQLQIEMFLVDVRKALMDAGVHAYMTLHVVHGRKPAR</sequence>
<dbReference type="CDD" id="cd02440">
    <property type="entry name" value="AdoMet_MTases"/>
    <property type="match status" value="1"/>
</dbReference>
<comment type="similarity">
    <text evidence="1">Belongs to the methyltransferase superfamily. LaeA methyltransferase family.</text>
</comment>
<dbReference type="Proteomes" id="UP001197093">
    <property type="component" value="Unassembled WGS sequence"/>
</dbReference>
<evidence type="ECO:0008006" key="5">
    <source>
        <dbReference type="Google" id="ProtNLM"/>
    </source>
</evidence>
<dbReference type="Gene3D" id="3.40.50.150">
    <property type="entry name" value="Vaccinia Virus protein VP39"/>
    <property type="match status" value="1"/>
</dbReference>
<feature type="region of interest" description="Disordered" evidence="2">
    <location>
        <begin position="1"/>
        <end position="120"/>
    </location>
</feature>
<evidence type="ECO:0000256" key="2">
    <source>
        <dbReference type="SAM" id="MobiDB-lite"/>
    </source>
</evidence>
<organism evidence="3 4">
    <name type="scientific">Staphylotrichum longicolle</name>
    <dbReference type="NCBI Taxonomy" id="669026"/>
    <lineage>
        <taxon>Eukaryota</taxon>
        <taxon>Fungi</taxon>
        <taxon>Dikarya</taxon>
        <taxon>Ascomycota</taxon>
        <taxon>Pezizomycotina</taxon>
        <taxon>Sordariomycetes</taxon>
        <taxon>Sordariomycetidae</taxon>
        <taxon>Sordariales</taxon>
        <taxon>Chaetomiaceae</taxon>
        <taxon>Staphylotrichum</taxon>
    </lineage>
</organism>
<dbReference type="PANTHER" id="PTHR43591:SF10">
    <property type="entry name" value="ABC TRANSMEMBRANE TYPE-1 DOMAIN-CONTAINING PROTEIN-RELATED"/>
    <property type="match status" value="1"/>
</dbReference>
<dbReference type="Pfam" id="PF13489">
    <property type="entry name" value="Methyltransf_23"/>
    <property type="match status" value="1"/>
</dbReference>